<organism evidence="1 2">
    <name type="scientific">Ajellomyces capsulatus</name>
    <name type="common">Darling's disease fungus</name>
    <name type="synonym">Histoplasma capsulatum</name>
    <dbReference type="NCBI Taxonomy" id="5037"/>
    <lineage>
        <taxon>Eukaryota</taxon>
        <taxon>Fungi</taxon>
        <taxon>Dikarya</taxon>
        <taxon>Ascomycota</taxon>
        <taxon>Pezizomycotina</taxon>
        <taxon>Eurotiomycetes</taxon>
        <taxon>Eurotiomycetidae</taxon>
        <taxon>Onygenales</taxon>
        <taxon>Ajellomycetaceae</taxon>
        <taxon>Histoplasma</taxon>
    </lineage>
</organism>
<protein>
    <submittedName>
        <fullName evidence="1">Uncharacterized protein</fullName>
    </submittedName>
</protein>
<dbReference type="OrthoDB" id="4183279at2759"/>
<proteinExistence type="predicted"/>
<gene>
    <name evidence="1" type="ORF">I7I52_09406</name>
</gene>
<evidence type="ECO:0000313" key="1">
    <source>
        <dbReference type="EMBL" id="KAG5299189.1"/>
    </source>
</evidence>
<dbReference type="AlphaFoldDB" id="A0A8H7Z157"/>
<comment type="caution">
    <text evidence="1">The sequence shown here is derived from an EMBL/GenBank/DDBJ whole genome shotgun (WGS) entry which is preliminary data.</text>
</comment>
<dbReference type="EMBL" id="JAEVHI010000002">
    <property type="protein sequence ID" value="KAG5299189.1"/>
    <property type="molecule type" value="Genomic_DNA"/>
</dbReference>
<sequence>MKSVAIRVSFYFSPYPVFPRTAAFMMAPSEWKFRSVSSSSSSHLHGSQNSHRPSKRFSFKIGVLSHGKTNEAPPFGPSLNALDPLPDDQVKLEGIVNYHLSQVGRLKLEVDHYNNTIELLSCTTPPEDMECVARKLHERIRGVMDARKQLGEFMSFHVREIYRILKLKQEMTGNTTDDYPTQLRSLPTEHELRTMCGEDEFYT</sequence>
<reference evidence="1 2" key="1">
    <citation type="submission" date="2021-01" db="EMBL/GenBank/DDBJ databases">
        <title>Chromosome-level genome assembly of a human fungal pathogen reveals clustering of transcriptionally co-regulated genes.</title>
        <authorList>
            <person name="Voorhies M."/>
            <person name="Cohen S."/>
            <person name="Shea T.P."/>
            <person name="Petrus S."/>
            <person name="Munoz J.F."/>
            <person name="Poplawski S."/>
            <person name="Goldman W.E."/>
            <person name="Michael T."/>
            <person name="Cuomo C.A."/>
            <person name="Sil A."/>
            <person name="Beyhan S."/>
        </authorList>
    </citation>
    <scope>NUCLEOTIDE SEQUENCE [LARGE SCALE GENOMIC DNA]</scope>
    <source>
        <strain evidence="1 2">G184AR</strain>
    </source>
</reference>
<evidence type="ECO:0000313" key="2">
    <source>
        <dbReference type="Proteomes" id="UP000670092"/>
    </source>
</evidence>
<dbReference type="VEuPathDB" id="FungiDB:I7I52_09406"/>
<dbReference type="Proteomes" id="UP000670092">
    <property type="component" value="Unassembled WGS sequence"/>
</dbReference>
<accession>A0A8H7Z157</accession>
<name>A0A8H7Z157_AJECA</name>